<comment type="cofactor">
    <cofactor evidence="1">
        <name>Mg(2+)</name>
        <dbReference type="ChEBI" id="CHEBI:18420"/>
    </cofactor>
</comment>
<reference evidence="6 7" key="1">
    <citation type="submission" date="2019-05" db="EMBL/GenBank/DDBJ databases">
        <title>Colwellia ponticola sp. nov., isolated from seawater.</title>
        <authorList>
            <person name="Yoon J.-H."/>
        </authorList>
    </citation>
    <scope>NUCLEOTIDE SEQUENCE [LARGE SCALE GENOMIC DNA]</scope>
    <source>
        <strain evidence="6 7">OISW-25</strain>
    </source>
</reference>
<evidence type="ECO:0000313" key="6">
    <source>
        <dbReference type="EMBL" id="TMM47503.1"/>
    </source>
</evidence>
<dbReference type="Gene3D" id="3.30.70.270">
    <property type="match status" value="1"/>
</dbReference>
<dbReference type="InterPro" id="IPR050469">
    <property type="entry name" value="Diguanylate_Cyclase"/>
</dbReference>
<evidence type="ECO:0000256" key="3">
    <source>
        <dbReference type="ARBA" id="ARBA00034247"/>
    </source>
</evidence>
<feature type="transmembrane region" description="Helical" evidence="4">
    <location>
        <begin position="244"/>
        <end position="261"/>
    </location>
</feature>
<dbReference type="EC" id="2.7.7.65" evidence="2"/>
<evidence type="ECO:0000256" key="1">
    <source>
        <dbReference type="ARBA" id="ARBA00001946"/>
    </source>
</evidence>
<dbReference type="Pfam" id="PF00990">
    <property type="entry name" value="GGDEF"/>
    <property type="match status" value="1"/>
</dbReference>
<keyword evidence="7" id="KW-1185">Reference proteome</keyword>
<evidence type="ECO:0000313" key="7">
    <source>
        <dbReference type="Proteomes" id="UP000307702"/>
    </source>
</evidence>
<accession>A0A8H2PL66</accession>
<gene>
    <name evidence="6" type="ORF">FCS21_00525</name>
</gene>
<dbReference type="PANTHER" id="PTHR45138">
    <property type="entry name" value="REGULATORY COMPONENTS OF SENSORY TRANSDUCTION SYSTEM"/>
    <property type="match status" value="1"/>
</dbReference>
<keyword evidence="4" id="KW-0812">Transmembrane</keyword>
<dbReference type="Proteomes" id="UP000307702">
    <property type="component" value="Unassembled WGS sequence"/>
</dbReference>
<dbReference type="CDD" id="cd01949">
    <property type="entry name" value="GGDEF"/>
    <property type="match status" value="1"/>
</dbReference>
<evidence type="ECO:0000259" key="5">
    <source>
        <dbReference type="PROSITE" id="PS50887"/>
    </source>
</evidence>
<evidence type="ECO:0000256" key="4">
    <source>
        <dbReference type="SAM" id="Phobius"/>
    </source>
</evidence>
<sequence length="447" mass="51025">MKLTGQRQLIILFIQWLLVTTCLANEPVNKADKLLLSVNTTANKNTVPPLTVINKLPINAQLLPLITELNKTNINHQQIDIALAQFTLSKVLLNAAEQYLLLVAQALLKESLFNQNNHSSEVIDSAESSEHNAQIIMLLQQADKLSEQISIEQLAQPAFLQLHLLLSEHYARQQQYDLAYLEQKAYLKKYNIYRKNKRLNMIESLEQSFEVQSKKANNILMENQNELKERRVVEVQKEKSSQQYNFILIICTAILFLLLFYRQLRVRNKLLTLTKTDDLTGLANRSALFEQGEQMVNNFTHQPEELSVLLIDVDHFKQLNDKVGHHLGDSALVVVSQLMKETMRSRDFLARLAGDKFVALLPFADCNKAKAIAMHINKKIAHYDFSSLMLPNTITISIGVITMNDKQISFDDLLHGADLTMYQAKAQGRNSVVCYKNIVASQERRVK</sequence>
<dbReference type="PANTHER" id="PTHR45138:SF9">
    <property type="entry name" value="DIGUANYLATE CYCLASE DGCM-RELATED"/>
    <property type="match status" value="1"/>
</dbReference>
<proteinExistence type="predicted"/>
<feature type="domain" description="GGDEF" evidence="5">
    <location>
        <begin position="304"/>
        <end position="437"/>
    </location>
</feature>
<dbReference type="SUPFAM" id="SSF55073">
    <property type="entry name" value="Nucleotide cyclase"/>
    <property type="match status" value="1"/>
</dbReference>
<dbReference type="PROSITE" id="PS50887">
    <property type="entry name" value="GGDEF"/>
    <property type="match status" value="1"/>
</dbReference>
<keyword evidence="4" id="KW-0472">Membrane</keyword>
<dbReference type="RefSeq" id="WP_138620038.1">
    <property type="nucleotide sequence ID" value="NZ_SZVP01000001.1"/>
</dbReference>
<dbReference type="InterPro" id="IPR029787">
    <property type="entry name" value="Nucleotide_cyclase"/>
</dbReference>
<dbReference type="OrthoDB" id="6222480at2"/>
<dbReference type="EMBL" id="SZVP01000001">
    <property type="protein sequence ID" value="TMM47503.1"/>
    <property type="molecule type" value="Genomic_DNA"/>
</dbReference>
<evidence type="ECO:0000256" key="2">
    <source>
        <dbReference type="ARBA" id="ARBA00012528"/>
    </source>
</evidence>
<dbReference type="InterPro" id="IPR043128">
    <property type="entry name" value="Rev_trsase/Diguanyl_cyclase"/>
</dbReference>
<dbReference type="AlphaFoldDB" id="A0A8H2PL66"/>
<dbReference type="GO" id="GO:0052621">
    <property type="term" value="F:diguanylate cyclase activity"/>
    <property type="evidence" value="ECO:0007669"/>
    <property type="project" value="UniProtKB-EC"/>
</dbReference>
<dbReference type="SMART" id="SM00267">
    <property type="entry name" value="GGDEF"/>
    <property type="match status" value="1"/>
</dbReference>
<dbReference type="NCBIfam" id="TIGR00254">
    <property type="entry name" value="GGDEF"/>
    <property type="match status" value="1"/>
</dbReference>
<comment type="catalytic activity">
    <reaction evidence="3">
        <text>2 GTP = 3',3'-c-di-GMP + 2 diphosphate</text>
        <dbReference type="Rhea" id="RHEA:24898"/>
        <dbReference type="ChEBI" id="CHEBI:33019"/>
        <dbReference type="ChEBI" id="CHEBI:37565"/>
        <dbReference type="ChEBI" id="CHEBI:58805"/>
        <dbReference type="EC" id="2.7.7.65"/>
    </reaction>
</comment>
<dbReference type="InterPro" id="IPR000160">
    <property type="entry name" value="GGDEF_dom"/>
</dbReference>
<protein>
    <recommendedName>
        <fullName evidence="2">diguanylate cyclase</fullName>
        <ecNumber evidence="2">2.7.7.65</ecNumber>
    </recommendedName>
</protein>
<comment type="caution">
    <text evidence="6">The sequence shown here is derived from an EMBL/GenBank/DDBJ whole genome shotgun (WGS) entry which is preliminary data.</text>
</comment>
<organism evidence="6 7">
    <name type="scientific">Colwellia ponticola</name>
    <dbReference type="NCBI Taxonomy" id="2304625"/>
    <lineage>
        <taxon>Bacteria</taxon>
        <taxon>Pseudomonadati</taxon>
        <taxon>Pseudomonadota</taxon>
        <taxon>Gammaproteobacteria</taxon>
        <taxon>Alteromonadales</taxon>
        <taxon>Colwelliaceae</taxon>
        <taxon>Colwellia</taxon>
    </lineage>
</organism>
<name>A0A8H2PL66_9GAMM</name>
<dbReference type="FunFam" id="3.30.70.270:FF:000001">
    <property type="entry name" value="Diguanylate cyclase domain protein"/>
    <property type="match status" value="1"/>
</dbReference>
<keyword evidence="4" id="KW-1133">Transmembrane helix</keyword>